<keyword evidence="5" id="KW-0804">Transcription</keyword>
<dbReference type="Pfam" id="PF04542">
    <property type="entry name" value="Sigma70_r2"/>
    <property type="match status" value="1"/>
</dbReference>
<dbReference type="InterPro" id="IPR039425">
    <property type="entry name" value="RNA_pol_sigma-70-like"/>
</dbReference>
<evidence type="ECO:0000256" key="3">
    <source>
        <dbReference type="ARBA" id="ARBA00023082"/>
    </source>
</evidence>
<evidence type="ECO:0000256" key="5">
    <source>
        <dbReference type="ARBA" id="ARBA00023163"/>
    </source>
</evidence>
<dbReference type="Pfam" id="PF08281">
    <property type="entry name" value="Sigma70_r4_2"/>
    <property type="match status" value="1"/>
</dbReference>
<proteinExistence type="inferred from homology"/>
<keyword evidence="9" id="KW-1185">Reference proteome</keyword>
<dbReference type="GO" id="GO:0016987">
    <property type="term" value="F:sigma factor activity"/>
    <property type="evidence" value="ECO:0007669"/>
    <property type="project" value="UniProtKB-KW"/>
</dbReference>
<protein>
    <recommendedName>
        <fullName evidence="10">RNA polymerase sigma factor 70 region 4 type 2 domain-containing protein</fullName>
    </recommendedName>
</protein>
<dbReference type="InterPro" id="IPR036388">
    <property type="entry name" value="WH-like_DNA-bd_sf"/>
</dbReference>
<dbReference type="NCBIfam" id="TIGR02937">
    <property type="entry name" value="sigma70-ECF"/>
    <property type="match status" value="1"/>
</dbReference>
<feature type="domain" description="RNA polymerase sigma factor 70 region 4 type 2" evidence="7">
    <location>
        <begin position="126"/>
        <end position="177"/>
    </location>
</feature>
<evidence type="ECO:0000313" key="9">
    <source>
        <dbReference type="Proteomes" id="UP000019365"/>
    </source>
</evidence>
<accession>W7UMU4</accession>
<dbReference type="Gene3D" id="1.10.10.10">
    <property type="entry name" value="Winged helix-like DNA-binding domain superfamily/Winged helix DNA-binding domain"/>
    <property type="match status" value="1"/>
</dbReference>
<comment type="caution">
    <text evidence="8">The sequence shown here is derived from an EMBL/GenBank/DDBJ whole genome shotgun (WGS) entry which is preliminary data.</text>
</comment>
<evidence type="ECO:0000259" key="6">
    <source>
        <dbReference type="Pfam" id="PF04542"/>
    </source>
</evidence>
<dbReference type="PATRIC" id="fig|1341157.4.peg.214"/>
<gene>
    <name evidence="8" type="ORF">RF007C_05395</name>
</gene>
<evidence type="ECO:0000256" key="1">
    <source>
        <dbReference type="ARBA" id="ARBA00010641"/>
    </source>
</evidence>
<dbReference type="SUPFAM" id="SSF88946">
    <property type="entry name" value="Sigma2 domain of RNA polymerase sigma factors"/>
    <property type="match status" value="1"/>
</dbReference>
<dbReference type="InterPro" id="IPR013324">
    <property type="entry name" value="RNA_pol_sigma_r3/r4-like"/>
</dbReference>
<dbReference type="GO" id="GO:0003677">
    <property type="term" value="F:DNA binding"/>
    <property type="evidence" value="ECO:0007669"/>
    <property type="project" value="UniProtKB-KW"/>
</dbReference>
<dbReference type="InterPro" id="IPR007627">
    <property type="entry name" value="RNA_pol_sigma70_r2"/>
</dbReference>
<dbReference type="PANTHER" id="PTHR43133">
    <property type="entry name" value="RNA POLYMERASE ECF-TYPE SIGMA FACTO"/>
    <property type="match status" value="1"/>
</dbReference>
<dbReference type="InterPro" id="IPR013325">
    <property type="entry name" value="RNA_pol_sigma_r2"/>
</dbReference>
<evidence type="ECO:0000313" key="8">
    <source>
        <dbReference type="EMBL" id="EWM55108.1"/>
    </source>
</evidence>
<reference evidence="8 9" key="1">
    <citation type="journal article" date="2014" name="PLoS ONE">
        <title>Rumen cellulosomics: divergent fiber-degrading strategies revealed by comparative genome-wide analysis of six ruminococcal strains.</title>
        <authorList>
            <person name="Dassa B."/>
            <person name="Borovok I."/>
            <person name="Ruimy-Israeli V."/>
            <person name="Lamed R."/>
            <person name="Flint H.J."/>
            <person name="Duncan S.H."/>
            <person name="Henrissat B."/>
            <person name="Coutinho P."/>
            <person name="Morrison M."/>
            <person name="Mosoni P."/>
            <person name="Yeoman C.J."/>
            <person name="White B.A."/>
            <person name="Bayer E.A."/>
        </authorList>
    </citation>
    <scope>NUCLEOTIDE SEQUENCE [LARGE SCALE GENOMIC DNA]</scope>
    <source>
        <strain evidence="8 9">007c</strain>
    </source>
</reference>
<evidence type="ECO:0000259" key="7">
    <source>
        <dbReference type="Pfam" id="PF08281"/>
    </source>
</evidence>
<feature type="domain" description="RNA polymerase sigma-70 region 2" evidence="6">
    <location>
        <begin position="21"/>
        <end position="91"/>
    </location>
</feature>
<dbReference type="SUPFAM" id="SSF88659">
    <property type="entry name" value="Sigma3 and sigma4 domains of RNA polymerase sigma factors"/>
    <property type="match status" value="1"/>
</dbReference>
<evidence type="ECO:0000256" key="4">
    <source>
        <dbReference type="ARBA" id="ARBA00023125"/>
    </source>
</evidence>
<comment type="similarity">
    <text evidence="1">Belongs to the sigma-70 factor family. ECF subfamily.</text>
</comment>
<dbReference type="eggNOG" id="COG1595">
    <property type="taxonomic scope" value="Bacteria"/>
</dbReference>
<dbReference type="InterPro" id="IPR013249">
    <property type="entry name" value="RNA_pol_sigma70_r4_t2"/>
</dbReference>
<dbReference type="PANTHER" id="PTHR43133:SF8">
    <property type="entry name" value="RNA POLYMERASE SIGMA FACTOR HI_1459-RELATED"/>
    <property type="match status" value="1"/>
</dbReference>
<dbReference type="AlphaFoldDB" id="W7UMU4"/>
<evidence type="ECO:0008006" key="10">
    <source>
        <dbReference type="Google" id="ProtNLM"/>
    </source>
</evidence>
<dbReference type="RefSeq" id="WP_037296507.1">
    <property type="nucleotide sequence ID" value="NZ_ATAX01000006.1"/>
</dbReference>
<dbReference type="OrthoDB" id="1820736at2"/>
<organism evidence="8 9">
    <name type="scientific">Ruminococcus flavefaciens 007c</name>
    <dbReference type="NCBI Taxonomy" id="1341157"/>
    <lineage>
        <taxon>Bacteria</taxon>
        <taxon>Bacillati</taxon>
        <taxon>Bacillota</taxon>
        <taxon>Clostridia</taxon>
        <taxon>Eubacteriales</taxon>
        <taxon>Oscillospiraceae</taxon>
        <taxon>Ruminococcus</taxon>
    </lineage>
</organism>
<keyword evidence="3" id="KW-0731">Sigma factor</keyword>
<sequence>MTHEEYRKASAVSVEEAQRTLFNEYFNYVYTIVFSRLRSCAGREDIEECVGDVFADVYMHYDSSRCSNGDISGFIGTVARRKAIDVYKRLTKRGIESISIDGEEALSIEAPDDTADTVEKKELRSSLIQCIEHLGEPDSTIIMQKYFFMRSSREISELVSLTPEAVRTRAGRALKKLRDKLTAMNISL</sequence>
<dbReference type="Proteomes" id="UP000019365">
    <property type="component" value="Unassembled WGS sequence"/>
</dbReference>
<keyword evidence="4" id="KW-0238">DNA-binding</keyword>
<keyword evidence="2" id="KW-0805">Transcription regulation</keyword>
<dbReference type="Gene3D" id="1.10.1740.10">
    <property type="match status" value="1"/>
</dbReference>
<dbReference type="EMBL" id="ATAX01000006">
    <property type="protein sequence ID" value="EWM55108.1"/>
    <property type="molecule type" value="Genomic_DNA"/>
</dbReference>
<name>W7UMU4_RUMFL</name>
<evidence type="ECO:0000256" key="2">
    <source>
        <dbReference type="ARBA" id="ARBA00023015"/>
    </source>
</evidence>
<dbReference type="GO" id="GO:0006352">
    <property type="term" value="P:DNA-templated transcription initiation"/>
    <property type="evidence" value="ECO:0007669"/>
    <property type="project" value="InterPro"/>
</dbReference>
<dbReference type="InterPro" id="IPR014284">
    <property type="entry name" value="RNA_pol_sigma-70_dom"/>
</dbReference>